<dbReference type="OrthoDB" id="5959877at2759"/>
<dbReference type="PANTHER" id="PTHR33361">
    <property type="entry name" value="GLR0591 PROTEIN"/>
    <property type="match status" value="1"/>
</dbReference>
<dbReference type="AlphaFoldDB" id="A0A8B7NH28"/>
<dbReference type="OMA" id="INEYIRC"/>
<keyword evidence="1" id="KW-1185">Reference proteome</keyword>
<dbReference type="Proteomes" id="UP000694843">
    <property type="component" value="Unplaced"/>
</dbReference>
<dbReference type="Pfam" id="PF05960">
    <property type="entry name" value="DUF885"/>
    <property type="match status" value="1"/>
</dbReference>
<proteinExistence type="predicted"/>
<accession>A0A8B7NH28</accession>
<evidence type="ECO:0000313" key="1">
    <source>
        <dbReference type="Proteomes" id="UP000694843"/>
    </source>
</evidence>
<dbReference type="GeneID" id="108670007"/>
<dbReference type="RefSeq" id="XP_018012938.1">
    <property type="nucleotide sequence ID" value="XM_018157449.2"/>
</dbReference>
<name>A0A8B7NH28_HYAAZ</name>
<organism evidence="1 2">
    <name type="scientific">Hyalella azteca</name>
    <name type="common">Amphipod</name>
    <dbReference type="NCBI Taxonomy" id="294128"/>
    <lineage>
        <taxon>Eukaryota</taxon>
        <taxon>Metazoa</taxon>
        <taxon>Ecdysozoa</taxon>
        <taxon>Arthropoda</taxon>
        <taxon>Crustacea</taxon>
        <taxon>Multicrustacea</taxon>
        <taxon>Malacostraca</taxon>
        <taxon>Eumalacostraca</taxon>
        <taxon>Peracarida</taxon>
        <taxon>Amphipoda</taxon>
        <taxon>Senticaudata</taxon>
        <taxon>Talitrida</taxon>
        <taxon>Talitroidea</taxon>
        <taxon>Hyalellidae</taxon>
        <taxon>Hyalella</taxon>
    </lineage>
</organism>
<dbReference type="InterPro" id="IPR010281">
    <property type="entry name" value="DUF885"/>
</dbReference>
<dbReference type="PANTHER" id="PTHR33361:SF2">
    <property type="entry name" value="DUF885 DOMAIN-CONTAINING PROTEIN"/>
    <property type="match status" value="1"/>
</dbReference>
<sequence length="198" mass="23068">MLTLSLHEGNPGHHLQGSYALESPDIPYFRASTEDRNYAHSPSRFPLRTYYIEGWALYAESVGFDMELYNDPLERYGHYSDEMFRACRLVIDTGIHAFNWTKEQAMQYLLDNTAMTPHAVENEVNRYITWPGQALAYKWGELQLREFRTNAEEQLQDQFSLQSYHDVVLQSVGPMVVVQETVNQWIESVQNATKNHLE</sequence>
<gene>
    <name evidence="2" type="primary">LOC108670007</name>
</gene>
<dbReference type="KEGG" id="hazt:108670007"/>
<protein>
    <submittedName>
        <fullName evidence="2">Uncharacterized protein LOC108670007</fullName>
    </submittedName>
</protein>
<evidence type="ECO:0000313" key="2">
    <source>
        <dbReference type="RefSeq" id="XP_018012938.1"/>
    </source>
</evidence>
<reference evidence="2" key="1">
    <citation type="submission" date="2025-08" db="UniProtKB">
        <authorList>
            <consortium name="RefSeq"/>
        </authorList>
    </citation>
    <scope>IDENTIFICATION</scope>
    <source>
        <tissue evidence="2">Whole organism</tissue>
    </source>
</reference>